<dbReference type="PRINTS" id="PR00387">
    <property type="entry name" value="PDIESTERASE1"/>
</dbReference>
<dbReference type="InterPro" id="IPR023174">
    <property type="entry name" value="PDEase_CS"/>
</dbReference>
<protein>
    <recommendedName>
        <fullName evidence="6">Phosphodiesterase</fullName>
        <ecNumber evidence="6">3.1.4.-</ecNumber>
    </recommendedName>
</protein>
<evidence type="ECO:0000256" key="5">
    <source>
        <dbReference type="PIRSR" id="PIRSR623088-3"/>
    </source>
</evidence>
<dbReference type="InterPro" id="IPR023088">
    <property type="entry name" value="PDEase"/>
</dbReference>
<sequence length="642" mass="71723">MRSISGLMEGTLDERISVVYYCGGGEDDTISELYQDQSPPKAAAEVSHQDTTLEILYENVRSLLDEDQGGFHEVFVSSCPRKCLDRLEAYANDVPTVVLVELLNGVEGDAPLLLPERRTDAYPFLRALSADIHGARYQKHVMPFAVHRQGPETSGRGLDSHITTSCYNAGALDIVHSPLDGEDLNRLVGHVKDIVRPSAQLVGANMAQNLVDSIRTDKPTKIATHRPDQCLSEQKRTAVEEAVGKWGFPAQDLGMDELTYAALFMLERALEMPELEQFRIPRAELITFILATRRQYKHEREVHYHNWRHAVDVTQSLYCFLLDVQLCSTSHSDRKPKRLNAVERLLTPMDGLIMLVSAIGHDVGHPGVNNAFLVACNHPLAQMYNDKSVLENYHCAAYSQLIRRHWPALGNAAGFRSAMITTILATDMQRHFEYMSKLGELKQKIDDSEDELDDWNDKDRTGARELMIALLMKAADISNVARPFDISSNWAEVLMTEFSRQGELETELGIPTCLFGGPPNKDDMLAAAQSQKGFMGLFGYPLFSNMTGVMPSVSCAIHELENNRDIWDRRIAQEKSKRESGGDSAPLTFSSVSKTEVDEAQTRHHQSLPEAVPQQAPQTPNESRQPRQAQLTVVSKNGELAQ</sequence>
<dbReference type="Gene3D" id="1.10.1300.10">
    <property type="entry name" value="3'5'-cyclic nucleotide phosphodiesterase, catalytic domain"/>
    <property type="match status" value="1"/>
</dbReference>
<keyword evidence="2 6" id="KW-0378">Hydrolase</keyword>
<evidence type="ECO:0000256" key="4">
    <source>
        <dbReference type="PIRSR" id="PIRSR623088-2"/>
    </source>
</evidence>
<keyword evidence="1 5" id="KW-0479">Metal-binding</keyword>
<reference evidence="9 10" key="1">
    <citation type="submission" date="2017-03" db="EMBL/GenBank/DDBJ databases">
        <title>Genomes of endolithic fungi from Antarctica.</title>
        <authorList>
            <person name="Coleine C."/>
            <person name="Masonjones S."/>
            <person name="Stajich J.E."/>
        </authorList>
    </citation>
    <scope>NUCLEOTIDE SEQUENCE [LARGE SCALE GENOMIC DNA]</scope>
    <source>
        <strain evidence="9 10">CCFEE 6315</strain>
    </source>
</reference>
<evidence type="ECO:0000256" key="2">
    <source>
        <dbReference type="ARBA" id="ARBA00022801"/>
    </source>
</evidence>
<feature type="compositionally biased region" description="Polar residues" evidence="7">
    <location>
        <begin position="615"/>
        <end position="635"/>
    </location>
</feature>
<evidence type="ECO:0000256" key="1">
    <source>
        <dbReference type="ARBA" id="ARBA00022723"/>
    </source>
</evidence>
<feature type="active site" description="Proton donor" evidence="3">
    <location>
        <position position="305"/>
    </location>
</feature>
<dbReference type="InterPro" id="IPR003607">
    <property type="entry name" value="HD/PDEase_dom"/>
</dbReference>
<feature type="binding site" evidence="5">
    <location>
        <position position="362"/>
    </location>
    <ligand>
        <name>Zn(2+)</name>
        <dbReference type="ChEBI" id="CHEBI:29105"/>
        <label>1</label>
    </ligand>
</feature>
<feature type="binding site" evidence="5">
    <location>
        <position position="361"/>
    </location>
    <ligand>
        <name>Zn(2+)</name>
        <dbReference type="ChEBI" id="CHEBI:29105"/>
        <label>1</label>
    </ligand>
</feature>
<comment type="similarity">
    <text evidence="6">Belongs to the cyclic nucleotide phosphodiesterase family.</text>
</comment>
<keyword evidence="10" id="KW-1185">Reference proteome</keyword>
<dbReference type="EMBL" id="NAJL01000005">
    <property type="protein sequence ID" value="TKA32347.1"/>
    <property type="molecule type" value="Genomic_DNA"/>
</dbReference>
<dbReference type="Proteomes" id="UP000308549">
    <property type="component" value="Unassembled WGS sequence"/>
</dbReference>
<evidence type="ECO:0000256" key="6">
    <source>
        <dbReference type="RuleBase" id="RU363067"/>
    </source>
</evidence>
<evidence type="ECO:0000256" key="3">
    <source>
        <dbReference type="PIRSR" id="PIRSR623088-1"/>
    </source>
</evidence>
<feature type="binding site" evidence="4">
    <location>
        <position position="362"/>
    </location>
    <ligand>
        <name>AMP</name>
        <dbReference type="ChEBI" id="CHEBI:456215"/>
    </ligand>
</feature>
<accession>A0A4U0UB02</accession>
<evidence type="ECO:0000256" key="7">
    <source>
        <dbReference type="SAM" id="MobiDB-lite"/>
    </source>
</evidence>
<dbReference type="OrthoDB" id="546632at2759"/>
<feature type="binding site" evidence="4">
    <location>
        <begin position="305"/>
        <end position="309"/>
    </location>
    <ligand>
        <name>AMP</name>
        <dbReference type="ChEBI" id="CHEBI:456215"/>
    </ligand>
</feature>
<dbReference type="EC" id="3.1.4.-" evidence="6"/>
<dbReference type="PANTHER" id="PTHR11347">
    <property type="entry name" value="CYCLIC NUCLEOTIDE PHOSPHODIESTERASE"/>
    <property type="match status" value="1"/>
</dbReference>
<organism evidence="9 10">
    <name type="scientific">Salinomyces thailandicus</name>
    <dbReference type="NCBI Taxonomy" id="706561"/>
    <lineage>
        <taxon>Eukaryota</taxon>
        <taxon>Fungi</taxon>
        <taxon>Dikarya</taxon>
        <taxon>Ascomycota</taxon>
        <taxon>Pezizomycotina</taxon>
        <taxon>Dothideomycetes</taxon>
        <taxon>Dothideomycetidae</taxon>
        <taxon>Mycosphaerellales</taxon>
        <taxon>Teratosphaeriaceae</taxon>
        <taxon>Salinomyces</taxon>
    </lineage>
</organism>
<dbReference type="PROSITE" id="PS00126">
    <property type="entry name" value="PDEASE_I_1"/>
    <property type="match status" value="1"/>
</dbReference>
<feature type="region of interest" description="Disordered" evidence="7">
    <location>
        <begin position="574"/>
        <end position="642"/>
    </location>
</feature>
<dbReference type="CDD" id="cd00077">
    <property type="entry name" value="HDc"/>
    <property type="match status" value="1"/>
</dbReference>
<feature type="domain" description="PDEase" evidence="8">
    <location>
        <begin position="227"/>
        <end position="574"/>
    </location>
</feature>
<dbReference type="GO" id="GO:0007165">
    <property type="term" value="P:signal transduction"/>
    <property type="evidence" value="ECO:0007669"/>
    <property type="project" value="InterPro"/>
</dbReference>
<dbReference type="AlphaFoldDB" id="A0A4U0UB02"/>
<feature type="binding site" evidence="5">
    <location>
        <position position="309"/>
    </location>
    <ligand>
        <name>Zn(2+)</name>
        <dbReference type="ChEBI" id="CHEBI:29105"/>
        <label>1</label>
    </ligand>
</feature>
<comment type="caution">
    <text evidence="9">The sequence shown here is derived from an EMBL/GenBank/DDBJ whole genome shotgun (WGS) entry which is preliminary data.</text>
</comment>
<gene>
    <name evidence="9" type="ORF">B0A50_01453</name>
</gene>
<feature type="binding site" evidence="5">
    <location>
        <position position="476"/>
    </location>
    <ligand>
        <name>Zn(2+)</name>
        <dbReference type="ChEBI" id="CHEBI:29105"/>
        <label>1</label>
    </ligand>
</feature>
<evidence type="ECO:0000313" key="9">
    <source>
        <dbReference type="EMBL" id="TKA32347.1"/>
    </source>
</evidence>
<dbReference type="GO" id="GO:0004114">
    <property type="term" value="F:3',5'-cyclic-nucleotide phosphodiesterase activity"/>
    <property type="evidence" value="ECO:0007669"/>
    <property type="project" value="InterPro"/>
</dbReference>
<dbReference type="InterPro" id="IPR036971">
    <property type="entry name" value="PDEase_catalytic_dom_sf"/>
</dbReference>
<comment type="cofactor">
    <cofactor evidence="6">
        <name>a divalent metal cation</name>
        <dbReference type="ChEBI" id="CHEBI:60240"/>
    </cofactor>
    <text evidence="6">Binds 2 divalent metal cations per subunit. Site 1 may preferentially bind zinc ions, while site 2 has a preference for magnesium and/or manganese ions.</text>
</comment>
<proteinExistence type="inferred from homology"/>
<evidence type="ECO:0000259" key="8">
    <source>
        <dbReference type="PROSITE" id="PS51845"/>
    </source>
</evidence>
<name>A0A4U0UB02_9PEZI</name>
<dbReference type="InterPro" id="IPR002073">
    <property type="entry name" value="PDEase_catalytic_dom"/>
</dbReference>
<dbReference type="Pfam" id="PF00233">
    <property type="entry name" value="PDEase_I"/>
    <property type="match status" value="1"/>
</dbReference>
<feature type="binding site" evidence="5">
    <location>
        <position position="362"/>
    </location>
    <ligand>
        <name>Zn(2+)</name>
        <dbReference type="ChEBI" id="CHEBI:29105"/>
        <label>2</label>
    </ligand>
</feature>
<dbReference type="SUPFAM" id="SSF109604">
    <property type="entry name" value="HD-domain/PDEase-like"/>
    <property type="match status" value="1"/>
</dbReference>
<dbReference type="SMART" id="SM00471">
    <property type="entry name" value="HDc"/>
    <property type="match status" value="1"/>
</dbReference>
<dbReference type="PROSITE" id="PS51845">
    <property type="entry name" value="PDEASE_I_2"/>
    <property type="match status" value="1"/>
</dbReference>
<feature type="binding site" evidence="4">
    <location>
        <position position="476"/>
    </location>
    <ligand>
        <name>AMP</name>
        <dbReference type="ChEBI" id="CHEBI:456215"/>
    </ligand>
</feature>
<dbReference type="GO" id="GO:0046872">
    <property type="term" value="F:metal ion binding"/>
    <property type="evidence" value="ECO:0007669"/>
    <property type="project" value="UniProtKB-KW"/>
</dbReference>
<evidence type="ECO:0000313" key="10">
    <source>
        <dbReference type="Proteomes" id="UP000308549"/>
    </source>
</evidence>
<feature type="binding site" evidence="4">
    <location>
        <position position="531"/>
    </location>
    <ligand>
        <name>AMP</name>
        <dbReference type="ChEBI" id="CHEBI:456215"/>
    </ligand>
</feature>